<gene>
    <name evidence="1" type="primary">ORF167629</name>
</gene>
<protein>
    <submittedName>
        <fullName evidence="1">Uncharacterized protein</fullName>
    </submittedName>
</protein>
<sequence>RLGSHTDHHRVVDMECSKKKTVVKHINSGKVNVSHFLLHKSDRKQTSLHEKVYSVGHSTVSN</sequence>
<proteinExistence type="predicted"/>
<reference evidence="1" key="1">
    <citation type="submission" date="2014-12" db="EMBL/GenBank/DDBJ databases">
        <title>Insight into the proteome of Arion vulgaris.</title>
        <authorList>
            <person name="Aradska J."/>
            <person name="Bulat T."/>
            <person name="Smidak R."/>
            <person name="Sarate P."/>
            <person name="Gangsoo J."/>
            <person name="Sialana F."/>
            <person name="Bilban M."/>
            <person name="Lubec G."/>
        </authorList>
    </citation>
    <scope>NUCLEOTIDE SEQUENCE</scope>
    <source>
        <tissue evidence="1">Skin</tissue>
    </source>
</reference>
<feature type="non-terminal residue" evidence="1">
    <location>
        <position position="1"/>
    </location>
</feature>
<organism evidence="1">
    <name type="scientific">Arion vulgaris</name>
    <dbReference type="NCBI Taxonomy" id="1028688"/>
    <lineage>
        <taxon>Eukaryota</taxon>
        <taxon>Metazoa</taxon>
        <taxon>Spiralia</taxon>
        <taxon>Lophotrochozoa</taxon>
        <taxon>Mollusca</taxon>
        <taxon>Gastropoda</taxon>
        <taxon>Heterobranchia</taxon>
        <taxon>Euthyneura</taxon>
        <taxon>Panpulmonata</taxon>
        <taxon>Eupulmonata</taxon>
        <taxon>Stylommatophora</taxon>
        <taxon>Helicina</taxon>
        <taxon>Arionoidea</taxon>
        <taxon>Arionidae</taxon>
        <taxon>Arion</taxon>
    </lineage>
</organism>
<name>A0A0B7B798_9EUPU</name>
<dbReference type="EMBL" id="HACG01042018">
    <property type="protein sequence ID" value="CEK88883.1"/>
    <property type="molecule type" value="Transcribed_RNA"/>
</dbReference>
<dbReference type="AlphaFoldDB" id="A0A0B7B798"/>
<evidence type="ECO:0000313" key="1">
    <source>
        <dbReference type="EMBL" id="CEK88883.1"/>
    </source>
</evidence>
<accession>A0A0B7B798</accession>